<dbReference type="Pfam" id="PF00440">
    <property type="entry name" value="TetR_N"/>
    <property type="match status" value="1"/>
</dbReference>
<dbReference type="PANTHER" id="PTHR30055">
    <property type="entry name" value="HTH-TYPE TRANSCRIPTIONAL REGULATOR RUTR"/>
    <property type="match status" value="1"/>
</dbReference>
<protein>
    <submittedName>
        <fullName evidence="4">TetR/AcrR family transcriptional regulator</fullName>
    </submittedName>
</protein>
<evidence type="ECO:0000313" key="4">
    <source>
        <dbReference type="EMBL" id="TJZ73646.1"/>
    </source>
</evidence>
<dbReference type="InterPro" id="IPR009057">
    <property type="entry name" value="Homeodomain-like_sf"/>
</dbReference>
<feature type="domain" description="HTH tetR-type" evidence="3">
    <location>
        <begin position="18"/>
        <end position="78"/>
    </location>
</feature>
<sequence length="209" mass="22546">MACPWALEVNIGTQNRGTETRQRLLDGALAVFARSGPSGFTMTAVTEASGVSVGSLYHHFGSFDGLSAALYSRCMSDLLDSLIAELVRCRTARTGVKAMAAAYLRWVARHRAQAHFIHASAYSGFLPAHAEELAAEKAPRMQAMSDWMTPHVEAGRVVALSPALIEMLVIGPVAETSRRWLSAAPGIDLDEAAKILPERIWQSVRGVQG</sequence>
<dbReference type="SUPFAM" id="SSF48498">
    <property type="entry name" value="Tetracyclin repressor-like, C-terminal domain"/>
    <property type="match status" value="1"/>
</dbReference>
<evidence type="ECO:0000259" key="3">
    <source>
        <dbReference type="PROSITE" id="PS50977"/>
    </source>
</evidence>
<accession>A0ABY2RDN8</accession>
<evidence type="ECO:0000256" key="2">
    <source>
        <dbReference type="PROSITE-ProRule" id="PRU00335"/>
    </source>
</evidence>
<dbReference type="PROSITE" id="PS50977">
    <property type="entry name" value="HTH_TETR_2"/>
    <property type="match status" value="1"/>
</dbReference>
<evidence type="ECO:0000313" key="5">
    <source>
        <dbReference type="Proteomes" id="UP000305109"/>
    </source>
</evidence>
<proteinExistence type="predicted"/>
<dbReference type="RefSeq" id="WP_136912077.1">
    <property type="nucleotide sequence ID" value="NZ_SUMD01000017.1"/>
</dbReference>
<name>A0ABY2RDN8_9NOCA</name>
<dbReference type="PRINTS" id="PR00455">
    <property type="entry name" value="HTHTETR"/>
</dbReference>
<dbReference type="EMBL" id="SUMD01000017">
    <property type="protein sequence ID" value="TJZ73646.1"/>
    <property type="molecule type" value="Genomic_DNA"/>
</dbReference>
<organism evidence="4 5">
    <name type="scientific">Rhodococcus oryzae</name>
    <dbReference type="NCBI Taxonomy" id="2571143"/>
    <lineage>
        <taxon>Bacteria</taxon>
        <taxon>Bacillati</taxon>
        <taxon>Actinomycetota</taxon>
        <taxon>Actinomycetes</taxon>
        <taxon>Mycobacteriales</taxon>
        <taxon>Nocardiaceae</taxon>
        <taxon>Rhodococcus</taxon>
    </lineage>
</organism>
<comment type="caution">
    <text evidence="4">The sequence shown here is derived from an EMBL/GenBank/DDBJ whole genome shotgun (WGS) entry which is preliminary data.</text>
</comment>
<dbReference type="InterPro" id="IPR001647">
    <property type="entry name" value="HTH_TetR"/>
</dbReference>
<dbReference type="Proteomes" id="UP000305109">
    <property type="component" value="Unassembled WGS sequence"/>
</dbReference>
<dbReference type="InterPro" id="IPR050109">
    <property type="entry name" value="HTH-type_TetR-like_transc_reg"/>
</dbReference>
<gene>
    <name evidence="4" type="ORF">FCG67_24030</name>
</gene>
<keyword evidence="1 2" id="KW-0238">DNA-binding</keyword>
<feature type="DNA-binding region" description="H-T-H motif" evidence="2">
    <location>
        <begin position="41"/>
        <end position="60"/>
    </location>
</feature>
<reference evidence="4 5" key="1">
    <citation type="submission" date="2019-04" db="EMBL/GenBank/DDBJ databases">
        <title>Rhodococcus oryzae sp. nov., a novel actinomycete isolated from rhizosphere soil of rice (Oryza sativa L.).</title>
        <authorList>
            <person name="Li C."/>
        </authorList>
    </citation>
    <scope>NUCLEOTIDE SEQUENCE [LARGE SCALE GENOMIC DNA]</scope>
    <source>
        <strain evidence="4 5">NEAU-CX67</strain>
    </source>
</reference>
<keyword evidence="5" id="KW-1185">Reference proteome</keyword>
<dbReference type="PANTHER" id="PTHR30055:SF187">
    <property type="entry name" value="TRANSCRIPTIONAL REGULATORY PROTEIN"/>
    <property type="match status" value="1"/>
</dbReference>
<dbReference type="SUPFAM" id="SSF46689">
    <property type="entry name" value="Homeodomain-like"/>
    <property type="match status" value="1"/>
</dbReference>
<evidence type="ECO:0000256" key="1">
    <source>
        <dbReference type="ARBA" id="ARBA00023125"/>
    </source>
</evidence>
<dbReference type="InterPro" id="IPR036271">
    <property type="entry name" value="Tet_transcr_reg_TetR-rel_C_sf"/>
</dbReference>
<dbReference type="Gene3D" id="1.10.357.10">
    <property type="entry name" value="Tetracycline Repressor, domain 2"/>
    <property type="match status" value="1"/>
</dbReference>